<protein>
    <submittedName>
        <fullName evidence="5">Protocatechuate 3,4-dioxygenase alpha chain</fullName>
        <ecNumber evidence="5">1.13.11.3</ecNumber>
    </submittedName>
</protein>
<dbReference type="EC" id="1.13.11.3" evidence="5"/>
<dbReference type="Pfam" id="PF00775">
    <property type="entry name" value="Dioxygenase_C"/>
    <property type="match status" value="1"/>
</dbReference>
<gene>
    <name evidence="5" type="primary">pcaG</name>
    <name evidence="5" type="ORF">NOCA2540006</name>
</gene>
<dbReference type="InterPro" id="IPR000627">
    <property type="entry name" value="Intradiol_dOase_C"/>
</dbReference>
<keyword evidence="2 5" id="KW-0223">Dioxygenase</keyword>
<dbReference type="InterPro" id="IPR015889">
    <property type="entry name" value="Intradiol_dOase_core"/>
</dbReference>
<accession>A0A2P2C9S4</accession>
<dbReference type="PANTHER" id="PTHR33711">
    <property type="entry name" value="DIOXYGENASE, PUTATIVE (AFU_ORTHOLOGUE AFUA_2G02910)-RELATED"/>
    <property type="match status" value="1"/>
</dbReference>
<sequence length="189" mass="20262">MIATPGQTVGPFFGYALPFPGGELLVPTSHPRAVRLHGTVRDGNGDGIPDALVELWQADEAGRVVQAPGSLQRDGYTFTGFGRTPVDATGDYSFTTLVPGAEDGRAPFFAITVFARGLLNRLFTRAYLPGDADLLAADPLLASLPAERRDTLVATPEPDGFRFDIVLQGDGETVFLHYPGERPRRSPGH</sequence>
<evidence type="ECO:0000256" key="1">
    <source>
        <dbReference type="ARBA" id="ARBA00007825"/>
    </source>
</evidence>
<dbReference type="SUPFAM" id="SSF49482">
    <property type="entry name" value="Aromatic compound dioxygenase"/>
    <property type="match status" value="1"/>
</dbReference>
<dbReference type="GO" id="GO:0008199">
    <property type="term" value="F:ferric iron binding"/>
    <property type="evidence" value="ECO:0007669"/>
    <property type="project" value="InterPro"/>
</dbReference>
<reference evidence="5" key="1">
    <citation type="submission" date="2015-08" db="EMBL/GenBank/DDBJ databases">
        <authorList>
            <person name="Babu N.S."/>
            <person name="Beckwith C.J."/>
            <person name="Beseler K.G."/>
            <person name="Brison A."/>
            <person name="Carone J.V."/>
            <person name="Caskin T.P."/>
            <person name="Diamond M."/>
            <person name="Durham M.E."/>
            <person name="Foxe J.M."/>
            <person name="Go M."/>
            <person name="Henderson B.A."/>
            <person name="Jones I.B."/>
            <person name="McGettigan J.A."/>
            <person name="Micheletti S.J."/>
            <person name="Nasrallah M.E."/>
            <person name="Ortiz D."/>
            <person name="Piller C.R."/>
            <person name="Privatt S.R."/>
            <person name="Schneider S.L."/>
            <person name="Sharp S."/>
            <person name="Smith T.C."/>
            <person name="Stanton J.D."/>
            <person name="Ullery H.E."/>
            <person name="Wilson R.J."/>
            <person name="Serrano M.G."/>
            <person name="Buck G."/>
            <person name="Lee V."/>
            <person name="Wang Y."/>
            <person name="Carvalho R."/>
            <person name="Voegtly L."/>
            <person name="Shi R."/>
            <person name="Duckworth R."/>
            <person name="Johnson A."/>
            <person name="Loviza R."/>
            <person name="Walstead R."/>
            <person name="Shah Z."/>
            <person name="Kiflezghi M."/>
            <person name="Wade K."/>
            <person name="Ball S.L."/>
            <person name="Bradley K.W."/>
            <person name="Asai D.J."/>
            <person name="Bowman C.A."/>
            <person name="Russell D.A."/>
            <person name="Pope W.H."/>
            <person name="Jacobs-Sera D."/>
            <person name="Hendrix R.W."/>
            <person name="Hatfull G.F."/>
        </authorList>
    </citation>
    <scope>NUCLEOTIDE SEQUENCE</scope>
</reference>
<dbReference type="GO" id="GO:0018578">
    <property type="term" value="F:protocatechuate 3,4-dioxygenase activity"/>
    <property type="evidence" value="ECO:0007669"/>
    <property type="project" value="UniProtKB-EC"/>
</dbReference>
<evidence type="ECO:0000256" key="3">
    <source>
        <dbReference type="ARBA" id="ARBA00023002"/>
    </source>
</evidence>
<evidence type="ECO:0000259" key="4">
    <source>
        <dbReference type="Pfam" id="PF00775"/>
    </source>
</evidence>
<name>A0A2P2C9S4_9ZZZZ</name>
<proteinExistence type="inferred from homology"/>
<dbReference type="AlphaFoldDB" id="A0A2P2C9S4"/>
<comment type="similarity">
    <text evidence="1">Belongs to the intradiol ring-cleavage dioxygenase family.</text>
</comment>
<keyword evidence="3 5" id="KW-0560">Oxidoreductase</keyword>
<dbReference type="Gene3D" id="2.60.130.10">
    <property type="entry name" value="Aromatic compound dioxygenase"/>
    <property type="match status" value="1"/>
</dbReference>
<dbReference type="InterPro" id="IPR012786">
    <property type="entry name" value="Protocat_dOase_a"/>
</dbReference>
<evidence type="ECO:0000313" key="5">
    <source>
        <dbReference type="EMBL" id="CUR58710.1"/>
    </source>
</evidence>
<dbReference type="InterPro" id="IPR050770">
    <property type="entry name" value="Intradiol_RC_Dioxygenase"/>
</dbReference>
<dbReference type="NCBIfam" id="TIGR02423">
    <property type="entry name" value="protocat_alph"/>
    <property type="match status" value="1"/>
</dbReference>
<organism evidence="5">
    <name type="scientific">metagenome</name>
    <dbReference type="NCBI Taxonomy" id="256318"/>
    <lineage>
        <taxon>unclassified sequences</taxon>
        <taxon>metagenomes</taxon>
    </lineage>
</organism>
<evidence type="ECO:0000256" key="2">
    <source>
        <dbReference type="ARBA" id="ARBA00022964"/>
    </source>
</evidence>
<dbReference type="EMBL" id="CZKA01000050">
    <property type="protein sequence ID" value="CUR58710.1"/>
    <property type="molecule type" value="Genomic_DNA"/>
</dbReference>
<dbReference type="PANTHER" id="PTHR33711:SF9">
    <property type="entry name" value="PROTOCATECHUATE 3,4-DIOXYGENASE ALPHA CHAIN"/>
    <property type="match status" value="1"/>
</dbReference>
<feature type="domain" description="Intradiol ring-cleavage dioxygenases" evidence="4">
    <location>
        <begin position="34"/>
        <end position="155"/>
    </location>
</feature>